<dbReference type="Proteomes" id="UP000230007">
    <property type="component" value="Unassembled WGS sequence"/>
</dbReference>
<dbReference type="Pfam" id="PF04138">
    <property type="entry name" value="GtrA_DPMS_TM"/>
    <property type="match status" value="1"/>
</dbReference>
<feature type="domain" description="GtrA/DPMS transmembrane" evidence="7">
    <location>
        <begin position="11"/>
        <end position="139"/>
    </location>
</feature>
<dbReference type="GO" id="GO:0005886">
    <property type="term" value="C:plasma membrane"/>
    <property type="evidence" value="ECO:0007669"/>
    <property type="project" value="TreeGrafter"/>
</dbReference>
<feature type="transmembrane region" description="Helical" evidence="6">
    <location>
        <begin position="116"/>
        <end position="137"/>
    </location>
</feature>
<evidence type="ECO:0000256" key="5">
    <source>
        <dbReference type="ARBA" id="ARBA00023136"/>
    </source>
</evidence>
<evidence type="ECO:0000256" key="3">
    <source>
        <dbReference type="ARBA" id="ARBA00022692"/>
    </source>
</evidence>
<proteinExistence type="inferred from homology"/>
<dbReference type="InterPro" id="IPR051401">
    <property type="entry name" value="GtrA_CellWall_Glycosyl"/>
</dbReference>
<dbReference type="EMBL" id="PCSK01000008">
    <property type="protein sequence ID" value="PIP46545.1"/>
    <property type="molecule type" value="Genomic_DNA"/>
</dbReference>
<dbReference type="InterPro" id="IPR007267">
    <property type="entry name" value="GtrA_DPMS_TM"/>
</dbReference>
<dbReference type="PANTHER" id="PTHR38459">
    <property type="entry name" value="PROPHAGE BACTOPRENOL-LINKED GLUCOSE TRANSLOCASE HOMOLOG"/>
    <property type="match status" value="1"/>
</dbReference>
<feature type="transmembrane region" description="Helical" evidence="6">
    <location>
        <begin position="80"/>
        <end position="104"/>
    </location>
</feature>
<accession>A0A2H0AM91</accession>
<organism evidence="8 9">
    <name type="scientific">Candidatus Colwellbacteria bacterium CG23_combo_of_CG06-09_8_20_14_all_42_19</name>
    <dbReference type="NCBI Taxonomy" id="1974541"/>
    <lineage>
        <taxon>Bacteria</taxon>
        <taxon>Candidatus Colwelliibacteriota</taxon>
    </lineage>
</organism>
<comment type="similarity">
    <text evidence="2">Belongs to the GtrA family.</text>
</comment>
<evidence type="ECO:0000256" key="6">
    <source>
        <dbReference type="SAM" id="Phobius"/>
    </source>
</evidence>
<dbReference type="PANTHER" id="PTHR38459:SF1">
    <property type="entry name" value="PROPHAGE BACTOPRENOL-LINKED GLUCOSE TRANSLOCASE HOMOLOG"/>
    <property type="match status" value="1"/>
</dbReference>
<keyword evidence="3 6" id="KW-0812">Transmembrane</keyword>
<feature type="transmembrane region" description="Helical" evidence="6">
    <location>
        <begin position="12"/>
        <end position="33"/>
    </location>
</feature>
<feature type="transmembrane region" description="Helical" evidence="6">
    <location>
        <begin position="39"/>
        <end position="59"/>
    </location>
</feature>
<evidence type="ECO:0000313" key="9">
    <source>
        <dbReference type="Proteomes" id="UP000230007"/>
    </source>
</evidence>
<evidence type="ECO:0000256" key="4">
    <source>
        <dbReference type="ARBA" id="ARBA00022989"/>
    </source>
</evidence>
<name>A0A2H0AM91_9BACT</name>
<keyword evidence="4 6" id="KW-1133">Transmembrane helix</keyword>
<dbReference type="GO" id="GO:0000271">
    <property type="term" value="P:polysaccharide biosynthetic process"/>
    <property type="evidence" value="ECO:0007669"/>
    <property type="project" value="InterPro"/>
</dbReference>
<evidence type="ECO:0000256" key="1">
    <source>
        <dbReference type="ARBA" id="ARBA00004141"/>
    </source>
</evidence>
<dbReference type="AlphaFoldDB" id="A0A2H0AM91"/>
<comment type="subcellular location">
    <subcellularLocation>
        <location evidence="1">Membrane</location>
        <topology evidence="1">Multi-pass membrane protein</topology>
    </subcellularLocation>
</comment>
<comment type="caution">
    <text evidence="8">The sequence shown here is derived from an EMBL/GenBank/DDBJ whole genome shotgun (WGS) entry which is preliminary data.</text>
</comment>
<protein>
    <recommendedName>
        <fullName evidence="7">GtrA/DPMS transmembrane domain-containing protein</fullName>
    </recommendedName>
</protein>
<evidence type="ECO:0000313" key="8">
    <source>
        <dbReference type="EMBL" id="PIP46545.1"/>
    </source>
</evidence>
<evidence type="ECO:0000256" key="2">
    <source>
        <dbReference type="ARBA" id="ARBA00009399"/>
    </source>
</evidence>
<gene>
    <name evidence="8" type="ORF">COX15_00350</name>
</gene>
<reference evidence="8 9" key="1">
    <citation type="submission" date="2017-09" db="EMBL/GenBank/DDBJ databases">
        <title>Depth-based differentiation of microbial function through sediment-hosted aquifers and enrichment of novel symbionts in the deep terrestrial subsurface.</title>
        <authorList>
            <person name="Probst A.J."/>
            <person name="Ladd B."/>
            <person name="Jarett J.K."/>
            <person name="Geller-Mcgrath D.E."/>
            <person name="Sieber C.M."/>
            <person name="Emerson J.B."/>
            <person name="Anantharaman K."/>
            <person name="Thomas B.C."/>
            <person name="Malmstrom R."/>
            <person name="Stieglmeier M."/>
            <person name="Klingl A."/>
            <person name="Woyke T."/>
            <person name="Ryan C.M."/>
            <person name="Banfield J.F."/>
        </authorList>
    </citation>
    <scope>NUCLEOTIDE SEQUENCE [LARGE SCALE GENOMIC DNA]</scope>
    <source>
        <strain evidence="8">CG23_combo_of_CG06-09_8_20_14_all_42_19</strain>
    </source>
</reference>
<keyword evidence="5 6" id="KW-0472">Membrane</keyword>
<sequence>MTSPLVAQFSKFVIVGLLNTAIDFGVLNLLSFLTGVYSGAALIALNSVAFLAAVTNSYFLNKYWTFAAKDGARTTEISKFLIISFIGLGINNAIVYGVTTFMALPLGRIGPALLENLAKMAATGVSLIWNFIGYKFFVFKK</sequence>
<evidence type="ECO:0000259" key="7">
    <source>
        <dbReference type="Pfam" id="PF04138"/>
    </source>
</evidence>